<name>A0AAV6VB27_9ARAC</name>
<dbReference type="Pfam" id="PF06702">
    <property type="entry name" value="Fam20C"/>
    <property type="match status" value="2"/>
</dbReference>
<dbReference type="EMBL" id="JAFNEN010000126">
    <property type="protein sequence ID" value="KAG8193253.1"/>
    <property type="molecule type" value="Genomic_DNA"/>
</dbReference>
<gene>
    <name evidence="7" type="ORF">JTE90_026997</name>
</gene>
<dbReference type="GO" id="GO:0005794">
    <property type="term" value="C:Golgi apparatus"/>
    <property type="evidence" value="ECO:0007669"/>
    <property type="project" value="UniProtKB-SubCell"/>
</dbReference>
<keyword evidence="3" id="KW-0333">Golgi apparatus</keyword>
<dbReference type="GO" id="GO:0016773">
    <property type="term" value="F:phosphotransferase activity, alcohol group as acceptor"/>
    <property type="evidence" value="ECO:0007669"/>
    <property type="project" value="TreeGrafter"/>
</dbReference>
<evidence type="ECO:0000259" key="6">
    <source>
        <dbReference type="Pfam" id="PF06702"/>
    </source>
</evidence>
<feature type="domain" description="FAM20 C-terminal" evidence="6">
    <location>
        <begin position="1"/>
        <end position="81"/>
    </location>
</feature>
<dbReference type="AlphaFoldDB" id="A0AAV6VB27"/>
<evidence type="ECO:0000313" key="7">
    <source>
        <dbReference type="EMBL" id="KAG8193253.1"/>
    </source>
</evidence>
<evidence type="ECO:0000256" key="2">
    <source>
        <dbReference type="ARBA" id="ARBA00006557"/>
    </source>
</evidence>
<sequence length="197" mass="22509">FGRATYDEDSLLTPLRQCCTLRLSTFNTLLSLHIGPKRLSHAMRESMADDPIAPLLTEPHLLALNRRVEKVLKVVRRCLELNTFMPHSVVLFDDLDYVVRVPLNTFGKTMHDEPTAIQPLMQCCVIRLSTFNRLFSFHRGPRHLSDLMRESMANDPVAPVLIEPHLKALDRRVGKVLEVVRLCLESNSPDLVFLDDL</sequence>
<keyword evidence="8" id="KW-1185">Reference proteome</keyword>
<dbReference type="InterPro" id="IPR009581">
    <property type="entry name" value="FAM20_C"/>
</dbReference>
<evidence type="ECO:0000256" key="1">
    <source>
        <dbReference type="ARBA" id="ARBA00004555"/>
    </source>
</evidence>
<keyword evidence="5" id="KW-0325">Glycoprotein</keyword>
<comment type="caution">
    <text evidence="7">The sequence shown here is derived from an EMBL/GenBank/DDBJ whole genome shotgun (WGS) entry which is preliminary data.</text>
</comment>
<protein>
    <recommendedName>
        <fullName evidence="6">FAM20 C-terminal domain-containing protein</fullName>
    </recommendedName>
</protein>
<dbReference type="PANTHER" id="PTHR12450:SF22">
    <property type="entry name" value="EXTRACELLULAR SERINE_THREONINE PROTEIN CG31145"/>
    <property type="match status" value="1"/>
</dbReference>
<organism evidence="7 8">
    <name type="scientific">Oedothorax gibbosus</name>
    <dbReference type="NCBI Taxonomy" id="931172"/>
    <lineage>
        <taxon>Eukaryota</taxon>
        <taxon>Metazoa</taxon>
        <taxon>Ecdysozoa</taxon>
        <taxon>Arthropoda</taxon>
        <taxon>Chelicerata</taxon>
        <taxon>Arachnida</taxon>
        <taxon>Araneae</taxon>
        <taxon>Araneomorphae</taxon>
        <taxon>Entelegynae</taxon>
        <taxon>Araneoidea</taxon>
        <taxon>Linyphiidae</taxon>
        <taxon>Erigoninae</taxon>
        <taxon>Oedothorax</taxon>
    </lineage>
</organism>
<reference evidence="7 8" key="1">
    <citation type="journal article" date="2022" name="Nat. Ecol. Evol.">
        <title>A masculinizing supergene underlies an exaggerated male reproductive morph in a spider.</title>
        <authorList>
            <person name="Hendrickx F."/>
            <person name="De Corte Z."/>
            <person name="Sonet G."/>
            <person name="Van Belleghem S.M."/>
            <person name="Kostlbacher S."/>
            <person name="Vangestel C."/>
        </authorList>
    </citation>
    <scope>NUCLEOTIDE SEQUENCE [LARGE SCALE GENOMIC DNA]</scope>
    <source>
        <strain evidence="7">W744_W776</strain>
    </source>
</reference>
<evidence type="ECO:0000256" key="4">
    <source>
        <dbReference type="ARBA" id="ARBA00023157"/>
    </source>
</evidence>
<dbReference type="PANTHER" id="PTHR12450">
    <property type="entry name" value="DENTIN MATRIX PROTEIN 4 PROTEIN FAM20"/>
    <property type="match status" value="1"/>
</dbReference>
<proteinExistence type="inferred from homology"/>
<evidence type="ECO:0000256" key="5">
    <source>
        <dbReference type="ARBA" id="ARBA00023180"/>
    </source>
</evidence>
<accession>A0AAV6VB27</accession>
<evidence type="ECO:0000256" key="3">
    <source>
        <dbReference type="ARBA" id="ARBA00023034"/>
    </source>
</evidence>
<evidence type="ECO:0000313" key="8">
    <source>
        <dbReference type="Proteomes" id="UP000827092"/>
    </source>
</evidence>
<dbReference type="Proteomes" id="UP000827092">
    <property type="component" value="Unassembled WGS sequence"/>
</dbReference>
<comment type="similarity">
    <text evidence="2">Belongs to the FAM20 family.</text>
</comment>
<dbReference type="InterPro" id="IPR024869">
    <property type="entry name" value="FAM20"/>
</dbReference>
<comment type="subcellular location">
    <subcellularLocation>
        <location evidence="1">Golgi apparatus</location>
    </subcellularLocation>
</comment>
<keyword evidence="4" id="KW-1015">Disulfide bond</keyword>
<feature type="domain" description="FAM20 C-terminal" evidence="6">
    <location>
        <begin position="105"/>
        <end position="190"/>
    </location>
</feature>
<feature type="non-terminal residue" evidence="7">
    <location>
        <position position="1"/>
    </location>
</feature>